<sequence length="44" mass="4193">AGAAAAGPGDVRRARGADHRGAHAGRAAAAGGVPPDRRGGAHRL</sequence>
<protein>
    <submittedName>
        <fullName evidence="2">Uncharacterized protein</fullName>
    </submittedName>
</protein>
<accession>A0A6J4V742</accession>
<dbReference type="AlphaFoldDB" id="A0A6J4V742"/>
<feature type="non-terminal residue" evidence="2">
    <location>
        <position position="1"/>
    </location>
</feature>
<feature type="compositionally biased region" description="Basic and acidic residues" evidence="1">
    <location>
        <begin position="10"/>
        <end position="21"/>
    </location>
</feature>
<organism evidence="2">
    <name type="scientific">uncultured Thermomicrobiales bacterium</name>
    <dbReference type="NCBI Taxonomy" id="1645740"/>
    <lineage>
        <taxon>Bacteria</taxon>
        <taxon>Pseudomonadati</taxon>
        <taxon>Thermomicrobiota</taxon>
        <taxon>Thermomicrobia</taxon>
        <taxon>Thermomicrobiales</taxon>
        <taxon>environmental samples</taxon>
    </lineage>
</organism>
<feature type="non-terminal residue" evidence="2">
    <location>
        <position position="44"/>
    </location>
</feature>
<feature type="region of interest" description="Disordered" evidence="1">
    <location>
        <begin position="1"/>
        <end position="44"/>
    </location>
</feature>
<proteinExistence type="predicted"/>
<feature type="compositionally biased region" description="Low complexity" evidence="1">
    <location>
        <begin position="24"/>
        <end position="34"/>
    </location>
</feature>
<reference evidence="2" key="1">
    <citation type="submission" date="2020-02" db="EMBL/GenBank/DDBJ databases">
        <authorList>
            <person name="Meier V. D."/>
        </authorList>
    </citation>
    <scope>NUCLEOTIDE SEQUENCE</scope>
    <source>
        <strain evidence="2">AVDCRST_MAG18</strain>
    </source>
</reference>
<evidence type="ECO:0000313" key="2">
    <source>
        <dbReference type="EMBL" id="CAA9568263.1"/>
    </source>
</evidence>
<name>A0A6J4V742_9BACT</name>
<evidence type="ECO:0000256" key="1">
    <source>
        <dbReference type="SAM" id="MobiDB-lite"/>
    </source>
</evidence>
<dbReference type="EMBL" id="CADCWN010000130">
    <property type="protein sequence ID" value="CAA9568263.1"/>
    <property type="molecule type" value="Genomic_DNA"/>
</dbReference>
<gene>
    <name evidence="2" type="ORF">AVDCRST_MAG18-1687</name>
</gene>
<feature type="compositionally biased region" description="Basic and acidic residues" evidence="1">
    <location>
        <begin position="35"/>
        <end position="44"/>
    </location>
</feature>